<evidence type="ECO:0000313" key="14">
    <source>
        <dbReference type="EMBL" id="SUM53800.1"/>
    </source>
</evidence>
<accession>A0A380GJH2</accession>
<dbReference type="AlphaFoldDB" id="A0A380GJH2"/>
<dbReference type="SUPFAM" id="SSF89562">
    <property type="entry name" value="RraA-like"/>
    <property type="match status" value="1"/>
</dbReference>
<evidence type="ECO:0000256" key="12">
    <source>
        <dbReference type="ARBA" id="ARBA00047973"/>
    </source>
</evidence>
<evidence type="ECO:0000313" key="15">
    <source>
        <dbReference type="Proteomes" id="UP000254412"/>
    </source>
</evidence>
<keyword evidence="13" id="KW-0479">Metal-binding</keyword>
<evidence type="ECO:0000256" key="13">
    <source>
        <dbReference type="PIRSR" id="PIRSR605493-1"/>
    </source>
</evidence>
<dbReference type="GO" id="GO:0046872">
    <property type="term" value="F:metal ion binding"/>
    <property type="evidence" value="ECO:0007669"/>
    <property type="project" value="UniProtKB-KW"/>
</dbReference>
<dbReference type="EC" id="4.1.3.17" evidence="5"/>
<evidence type="ECO:0000256" key="9">
    <source>
        <dbReference type="ARBA" id="ARBA00029596"/>
    </source>
</evidence>
<comment type="cofactor">
    <cofactor evidence="2">
        <name>a divalent metal cation</name>
        <dbReference type="ChEBI" id="CHEBI:60240"/>
    </cofactor>
</comment>
<dbReference type="Gene3D" id="3.50.30.40">
    <property type="entry name" value="Ribonuclease E inhibitor RraA/RraA-like"/>
    <property type="match status" value="1"/>
</dbReference>
<dbReference type="GO" id="GO:0008948">
    <property type="term" value="F:oxaloacetate decarboxylase activity"/>
    <property type="evidence" value="ECO:0007669"/>
    <property type="project" value="UniProtKB-EC"/>
</dbReference>
<evidence type="ECO:0000256" key="8">
    <source>
        <dbReference type="ARBA" id="ARBA00025046"/>
    </source>
</evidence>
<protein>
    <recommendedName>
        <fullName evidence="7">Putative 4-hydroxy-4-methyl-2-oxoglutarate aldolase</fullName>
        <ecNumber evidence="6">4.1.1.112</ecNumber>
        <ecNumber evidence="5">4.1.3.17</ecNumber>
    </recommendedName>
    <alternativeName>
        <fullName evidence="11">Oxaloacetate decarboxylase</fullName>
    </alternativeName>
    <alternativeName>
        <fullName evidence="9">Regulator of ribonuclease activity homolog</fullName>
    </alternativeName>
    <alternativeName>
        <fullName evidence="10">RraA-like protein</fullName>
    </alternativeName>
</protein>
<dbReference type="EC" id="4.1.1.112" evidence="6"/>
<comment type="catalytic activity">
    <reaction evidence="1">
        <text>4-hydroxy-4-methyl-2-oxoglutarate = 2 pyruvate</text>
        <dbReference type="Rhea" id="RHEA:22748"/>
        <dbReference type="ChEBI" id="CHEBI:15361"/>
        <dbReference type="ChEBI" id="CHEBI:58276"/>
        <dbReference type="EC" id="4.1.3.17"/>
    </reaction>
</comment>
<evidence type="ECO:0000256" key="7">
    <source>
        <dbReference type="ARBA" id="ARBA00016549"/>
    </source>
</evidence>
<evidence type="ECO:0000256" key="2">
    <source>
        <dbReference type="ARBA" id="ARBA00001968"/>
    </source>
</evidence>
<dbReference type="CDD" id="cd16841">
    <property type="entry name" value="RraA_family"/>
    <property type="match status" value="1"/>
</dbReference>
<organism evidence="14 15">
    <name type="scientific">Staphylococcus nepalensis</name>
    <dbReference type="NCBI Taxonomy" id="214473"/>
    <lineage>
        <taxon>Bacteria</taxon>
        <taxon>Bacillati</taxon>
        <taxon>Bacillota</taxon>
        <taxon>Bacilli</taxon>
        <taxon>Bacillales</taxon>
        <taxon>Staphylococcaceae</taxon>
        <taxon>Staphylococcus</taxon>
    </lineage>
</organism>
<comment type="catalytic activity">
    <reaction evidence="12">
        <text>oxaloacetate + H(+) = pyruvate + CO2</text>
        <dbReference type="Rhea" id="RHEA:15641"/>
        <dbReference type="ChEBI" id="CHEBI:15361"/>
        <dbReference type="ChEBI" id="CHEBI:15378"/>
        <dbReference type="ChEBI" id="CHEBI:16452"/>
        <dbReference type="ChEBI" id="CHEBI:16526"/>
        <dbReference type="EC" id="4.1.1.112"/>
    </reaction>
</comment>
<feature type="binding site" evidence="13">
    <location>
        <position position="20"/>
    </location>
    <ligand>
        <name>substrate</name>
    </ligand>
</feature>
<proteinExistence type="inferred from homology"/>
<comment type="function">
    <text evidence="8">Catalyzes the aldol cleavage of 4-hydroxy-4-methyl-2-oxoglutarate (HMG) into 2 molecules of pyruvate. Also contains a secondary oxaloacetate (OAA) decarboxylase activity due to the common pyruvate enolate transition state formed following C-C bond cleavage in the retro-aldol and decarboxylation reactions.</text>
</comment>
<evidence type="ECO:0000256" key="1">
    <source>
        <dbReference type="ARBA" id="ARBA00001342"/>
    </source>
</evidence>
<evidence type="ECO:0000256" key="4">
    <source>
        <dbReference type="ARBA" id="ARBA00011233"/>
    </source>
</evidence>
<dbReference type="InterPro" id="IPR005493">
    <property type="entry name" value="RraA/RraA-like"/>
</dbReference>
<name>A0A380GJH2_9STAP</name>
<dbReference type="Proteomes" id="UP000254412">
    <property type="component" value="Unassembled WGS sequence"/>
</dbReference>
<gene>
    <name evidence="14" type="primary">proA</name>
    <name evidence="14" type="ORF">NCTC13834_00083</name>
</gene>
<comment type="cofactor">
    <cofactor evidence="13">
        <name>Mg(2+)</name>
        <dbReference type="ChEBI" id="CHEBI:18420"/>
    </cofactor>
</comment>
<evidence type="ECO:0000256" key="11">
    <source>
        <dbReference type="ARBA" id="ARBA00032305"/>
    </source>
</evidence>
<reference evidence="14 15" key="1">
    <citation type="submission" date="2018-06" db="EMBL/GenBank/DDBJ databases">
        <authorList>
            <consortium name="Pathogen Informatics"/>
            <person name="Doyle S."/>
        </authorList>
    </citation>
    <scope>NUCLEOTIDE SEQUENCE [LARGE SCALE GENOMIC DNA]</scope>
    <source>
        <strain evidence="14 15">NCTC13834</strain>
    </source>
</reference>
<keyword evidence="13" id="KW-0460">Magnesium</keyword>
<evidence type="ECO:0000256" key="10">
    <source>
        <dbReference type="ARBA" id="ARBA00030169"/>
    </source>
</evidence>
<evidence type="ECO:0000256" key="5">
    <source>
        <dbReference type="ARBA" id="ARBA00012213"/>
    </source>
</evidence>
<sequence>MVSYCESRGIGGIVVNGSIRDADALKDKVFPIYTKGITPNGPFKNGPGEINTPISIGGKVVSPGDIVVGDQDGLVIIQPENAEKIAKLAKGVTKKEHLLMKKIKEDGIYERPWVNKVLSEIGCEYE</sequence>
<keyword evidence="14" id="KW-0456">Lyase</keyword>
<comment type="similarity">
    <text evidence="3">Belongs to the class II aldolase/RraA-like family.</text>
</comment>
<evidence type="ECO:0000256" key="3">
    <source>
        <dbReference type="ARBA" id="ARBA00008621"/>
    </source>
</evidence>
<dbReference type="GO" id="GO:0047443">
    <property type="term" value="F:4-hydroxy-4-methyl-2-oxoglutarate aldolase activity"/>
    <property type="evidence" value="ECO:0007669"/>
    <property type="project" value="UniProtKB-EC"/>
</dbReference>
<comment type="subunit">
    <text evidence="4">Homotrimer.</text>
</comment>
<evidence type="ECO:0000256" key="6">
    <source>
        <dbReference type="ARBA" id="ARBA00012947"/>
    </source>
</evidence>
<dbReference type="Pfam" id="PF03737">
    <property type="entry name" value="RraA-like"/>
    <property type="match status" value="1"/>
</dbReference>
<dbReference type="EMBL" id="UHDS01000001">
    <property type="protein sequence ID" value="SUM53800.1"/>
    <property type="molecule type" value="Genomic_DNA"/>
</dbReference>
<feature type="binding site" evidence="13">
    <location>
        <position position="21"/>
    </location>
    <ligand>
        <name>Mg(2+)</name>
        <dbReference type="ChEBI" id="CHEBI:18420"/>
    </ligand>
</feature>
<dbReference type="PANTHER" id="PTHR33254">
    <property type="entry name" value="4-HYDROXY-4-METHYL-2-OXOGLUTARATE ALDOLASE 3-RELATED"/>
    <property type="match status" value="1"/>
</dbReference>
<dbReference type="InterPro" id="IPR036704">
    <property type="entry name" value="RraA/RraA-like_sf"/>
</dbReference>
<dbReference type="PANTHER" id="PTHR33254:SF4">
    <property type="entry name" value="4-HYDROXY-4-METHYL-2-OXOGLUTARATE ALDOLASE 3-RELATED"/>
    <property type="match status" value="1"/>
</dbReference>